<reference evidence="1 2" key="1">
    <citation type="submission" date="2008-10" db="EMBL/GenBank/DDBJ databases">
        <title>Draft genome sequence of Collinsella stercoris (DSM 13279).</title>
        <authorList>
            <person name="Sudarsanam P."/>
            <person name="Ley R."/>
            <person name="Guruge J."/>
            <person name="Turnbaugh P.J."/>
            <person name="Mahowald M."/>
            <person name="Liep D."/>
            <person name="Gordon J."/>
        </authorList>
    </citation>
    <scope>NUCLEOTIDE SEQUENCE [LARGE SCALE GENOMIC DNA]</scope>
    <source>
        <strain evidence="1 2">DSM 13279</strain>
    </source>
</reference>
<protein>
    <submittedName>
        <fullName evidence="1">Uncharacterized protein</fullName>
    </submittedName>
</protein>
<comment type="caution">
    <text evidence="1">The sequence shown here is derived from an EMBL/GenBank/DDBJ whole genome shotgun (WGS) entry which is preliminary data.</text>
</comment>
<sequence length="101" mass="11853">MVHGGRSSEVVHARHEAEKAAHMVHGVRFIFTSRASRRAEEAASTVRRSPERNRRRPGYLEMCVNRLLKRPRYFKRLVTHRNGLGNVLYQWFETNEMFSNG</sequence>
<name>B6GCU2_9ACTN</name>
<gene>
    <name evidence="1" type="ORF">COLSTE_01917</name>
</gene>
<keyword evidence="2" id="KW-1185">Reference proteome</keyword>
<dbReference type="EMBL" id="ABXJ01000110">
    <property type="protein sequence ID" value="EEA89932.1"/>
    <property type="molecule type" value="Genomic_DNA"/>
</dbReference>
<proteinExistence type="predicted"/>
<accession>B6GCU2</accession>
<evidence type="ECO:0000313" key="2">
    <source>
        <dbReference type="Proteomes" id="UP000003560"/>
    </source>
</evidence>
<evidence type="ECO:0000313" key="1">
    <source>
        <dbReference type="EMBL" id="EEA89932.1"/>
    </source>
</evidence>
<dbReference type="AlphaFoldDB" id="B6GCU2"/>
<organism evidence="1 2">
    <name type="scientific">Collinsella stercoris DSM 13279</name>
    <dbReference type="NCBI Taxonomy" id="445975"/>
    <lineage>
        <taxon>Bacteria</taxon>
        <taxon>Bacillati</taxon>
        <taxon>Actinomycetota</taxon>
        <taxon>Coriobacteriia</taxon>
        <taxon>Coriobacteriales</taxon>
        <taxon>Coriobacteriaceae</taxon>
        <taxon>Collinsella</taxon>
    </lineage>
</organism>
<reference evidence="1 2" key="2">
    <citation type="submission" date="2008-10" db="EMBL/GenBank/DDBJ databases">
        <authorList>
            <person name="Fulton L."/>
            <person name="Clifton S."/>
            <person name="Fulton B."/>
            <person name="Xu J."/>
            <person name="Minx P."/>
            <person name="Pepin K.H."/>
            <person name="Johnson M."/>
            <person name="Thiruvilangam P."/>
            <person name="Bhonagiri V."/>
            <person name="Nash W.E."/>
            <person name="Mardis E.R."/>
            <person name="Wilson R.K."/>
        </authorList>
    </citation>
    <scope>NUCLEOTIDE SEQUENCE [LARGE SCALE GENOMIC DNA]</scope>
    <source>
        <strain evidence="1 2">DSM 13279</strain>
    </source>
</reference>
<dbReference type="Proteomes" id="UP000003560">
    <property type="component" value="Unassembled WGS sequence"/>
</dbReference>
<dbReference type="HOGENOM" id="CLU_2286714_0_0_11"/>